<reference evidence="2" key="2">
    <citation type="submission" date="2023-02" db="EMBL/GenBank/DDBJ databases">
        <authorList>
            <person name="Sun Q."/>
            <person name="Mori K."/>
        </authorList>
    </citation>
    <scope>NUCLEOTIDE SEQUENCE</scope>
    <source>
        <strain evidence="2">NBRC 112290</strain>
    </source>
</reference>
<organism evidence="2 3">
    <name type="scientific">Litorihabitans aurantiacus</name>
    <dbReference type="NCBI Taxonomy" id="1930061"/>
    <lineage>
        <taxon>Bacteria</taxon>
        <taxon>Bacillati</taxon>
        <taxon>Actinomycetota</taxon>
        <taxon>Actinomycetes</taxon>
        <taxon>Micrococcales</taxon>
        <taxon>Beutenbergiaceae</taxon>
        <taxon>Litorihabitans</taxon>
    </lineage>
</organism>
<feature type="compositionally biased region" description="Basic and acidic residues" evidence="1">
    <location>
        <begin position="142"/>
        <end position="154"/>
    </location>
</feature>
<dbReference type="AlphaFoldDB" id="A0AA37XG18"/>
<sequence length="219" mass="23054">MAEAAAGQRGGVEEPGGAGDEAGVGQPVVVDELRDAEVDEHRAVVGDHDVAGLEVAVQETGRVHLADGLVQVARERVQVDRVERALGRDRLLEAEPLHELGGDEREVVLDLGVQHARDAVAAHPVQARDLARQASARVRVGADRGVQELERDGGARGVTRLPHGAHPTAAEARHEGVPTHLVTGAHHGDERIRRRGLGSGRPAAGRARDPHGGRPSAYG</sequence>
<evidence type="ECO:0000313" key="2">
    <source>
        <dbReference type="EMBL" id="GMA32421.1"/>
    </source>
</evidence>
<reference evidence="2" key="1">
    <citation type="journal article" date="2014" name="Int. J. Syst. Evol. Microbiol.">
        <title>Complete genome sequence of Corynebacterium casei LMG S-19264T (=DSM 44701T), isolated from a smear-ripened cheese.</title>
        <authorList>
            <consortium name="US DOE Joint Genome Institute (JGI-PGF)"/>
            <person name="Walter F."/>
            <person name="Albersmeier A."/>
            <person name="Kalinowski J."/>
            <person name="Ruckert C."/>
        </authorList>
    </citation>
    <scope>NUCLEOTIDE SEQUENCE</scope>
    <source>
        <strain evidence="2">NBRC 112290</strain>
    </source>
</reference>
<accession>A0AA37XG18</accession>
<dbReference type="AntiFam" id="ANF00226">
    <property type="entry name" value="Shadow ORF (opposite pknB)"/>
</dbReference>
<name>A0AA37XG18_9MICO</name>
<comment type="caution">
    <text evidence="2">The sequence shown here is derived from an EMBL/GenBank/DDBJ whole genome shotgun (WGS) entry which is preliminary data.</text>
</comment>
<keyword evidence="3" id="KW-1185">Reference proteome</keyword>
<dbReference type="Proteomes" id="UP001157161">
    <property type="component" value="Unassembled WGS sequence"/>
</dbReference>
<protein>
    <submittedName>
        <fullName evidence="2">Uncharacterized protein</fullName>
    </submittedName>
</protein>
<dbReference type="EMBL" id="BSUM01000001">
    <property type="protein sequence ID" value="GMA32421.1"/>
    <property type="molecule type" value="Genomic_DNA"/>
</dbReference>
<feature type="region of interest" description="Disordered" evidence="1">
    <location>
        <begin position="1"/>
        <end position="26"/>
    </location>
</feature>
<evidence type="ECO:0000256" key="1">
    <source>
        <dbReference type="SAM" id="MobiDB-lite"/>
    </source>
</evidence>
<feature type="region of interest" description="Disordered" evidence="1">
    <location>
        <begin position="142"/>
        <end position="219"/>
    </location>
</feature>
<evidence type="ECO:0000313" key="3">
    <source>
        <dbReference type="Proteomes" id="UP001157161"/>
    </source>
</evidence>
<proteinExistence type="predicted"/>
<gene>
    <name evidence="2" type="ORF">GCM10025875_24130</name>
</gene>
<feature type="compositionally biased region" description="Gly residues" evidence="1">
    <location>
        <begin position="8"/>
        <end position="22"/>
    </location>
</feature>